<evidence type="ECO:0000313" key="7">
    <source>
        <dbReference type="EMBL" id="CAL4121170.1"/>
    </source>
</evidence>
<evidence type="ECO:0000256" key="1">
    <source>
        <dbReference type="ARBA" id="ARBA00004613"/>
    </source>
</evidence>
<protein>
    <recommendedName>
        <fullName evidence="6">C-type lectin domain-containing protein</fullName>
    </recommendedName>
</protein>
<organism evidence="7 8">
    <name type="scientific">Meganyctiphanes norvegica</name>
    <name type="common">Northern krill</name>
    <name type="synonym">Thysanopoda norvegica</name>
    <dbReference type="NCBI Taxonomy" id="48144"/>
    <lineage>
        <taxon>Eukaryota</taxon>
        <taxon>Metazoa</taxon>
        <taxon>Ecdysozoa</taxon>
        <taxon>Arthropoda</taxon>
        <taxon>Crustacea</taxon>
        <taxon>Multicrustacea</taxon>
        <taxon>Malacostraca</taxon>
        <taxon>Eumalacostraca</taxon>
        <taxon>Eucarida</taxon>
        <taxon>Euphausiacea</taxon>
        <taxon>Euphausiidae</taxon>
        <taxon>Meganyctiphanes</taxon>
    </lineage>
</organism>
<proteinExistence type="predicted"/>
<keyword evidence="8" id="KW-1185">Reference proteome</keyword>
<dbReference type="CDD" id="cd00037">
    <property type="entry name" value="CLECT"/>
    <property type="match status" value="1"/>
</dbReference>
<evidence type="ECO:0000256" key="2">
    <source>
        <dbReference type="ARBA" id="ARBA00022525"/>
    </source>
</evidence>
<comment type="subcellular location">
    <subcellularLocation>
        <location evidence="1">Secreted</location>
    </subcellularLocation>
</comment>
<dbReference type="GO" id="GO:0008083">
    <property type="term" value="F:growth factor activity"/>
    <property type="evidence" value="ECO:0007669"/>
    <property type="project" value="TreeGrafter"/>
</dbReference>
<keyword evidence="3" id="KW-0732">Signal</keyword>
<evidence type="ECO:0000313" key="8">
    <source>
        <dbReference type="Proteomes" id="UP001497623"/>
    </source>
</evidence>
<evidence type="ECO:0000259" key="6">
    <source>
        <dbReference type="PROSITE" id="PS50041"/>
    </source>
</evidence>
<evidence type="ECO:0000256" key="4">
    <source>
        <dbReference type="ARBA" id="ARBA00022734"/>
    </source>
</evidence>
<dbReference type="Gene3D" id="3.10.100.10">
    <property type="entry name" value="Mannose-Binding Protein A, subunit A"/>
    <property type="match status" value="1"/>
</dbReference>
<dbReference type="SUPFAM" id="SSF56436">
    <property type="entry name" value="C-type lectin-like"/>
    <property type="match status" value="1"/>
</dbReference>
<dbReference type="GO" id="GO:0005615">
    <property type="term" value="C:extracellular space"/>
    <property type="evidence" value="ECO:0007669"/>
    <property type="project" value="TreeGrafter"/>
</dbReference>
<accession>A0AAV2R990</accession>
<name>A0AAV2R990_MEGNR</name>
<dbReference type="InterPro" id="IPR051663">
    <property type="entry name" value="CLec_Tetranectin-domain"/>
</dbReference>
<keyword evidence="4" id="KW-0430">Lectin</keyword>
<evidence type="ECO:0000256" key="3">
    <source>
        <dbReference type="ARBA" id="ARBA00022729"/>
    </source>
</evidence>
<dbReference type="PANTHER" id="PTHR22799:SF1">
    <property type="entry name" value="C-TYPE LECTIN DOMAIN FAMILY 11 MEMBER A"/>
    <property type="match status" value="1"/>
</dbReference>
<dbReference type="PROSITE" id="PS50041">
    <property type="entry name" value="C_TYPE_LECTIN_2"/>
    <property type="match status" value="1"/>
</dbReference>
<dbReference type="SMART" id="SM00034">
    <property type="entry name" value="CLECT"/>
    <property type="match status" value="1"/>
</dbReference>
<comment type="caution">
    <text evidence="7">The sequence shown here is derived from an EMBL/GenBank/DDBJ whole genome shotgun (WGS) entry which is preliminary data.</text>
</comment>
<feature type="domain" description="C-type lectin" evidence="6">
    <location>
        <begin position="30"/>
        <end position="152"/>
    </location>
</feature>
<dbReference type="Proteomes" id="UP001497623">
    <property type="component" value="Unassembled WGS sequence"/>
</dbReference>
<dbReference type="GO" id="GO:0030246">
    <property type="term" value="F:carbohydrate binding"/>
    <property type="evidence" value="ECO:0007669"/>
    <property type="project" value="UniProtKB-KW"/>
</dbReference>
<keyword evidence="5" id="KW-1015">Disulfide bond</keyword>
<dbReference type="PROSITE" id="PS00615">
    <property type="entry name" value="C_TYPE_LECTIN_1"/>
    <property type="match status" value="1"/>
</dbReference>
<dbReference type="AlphaFoldDB" id="A0AAV2R990"/>
<dbReference type="InterPro" id="IPR016186">
    <property type="entry name" value="C-type_lectin-like/link_sf"/>
</dbReference>
<dbReference type="PANTHER" id="PTHR22799">
    <property type="entry name" value="TETRANECTIN-RELATED"/>
    <property type="match status" value="1"/>
</dbReference>
<keyword evidence="2" id="KW-0964">Secreted</keyword>
<dbReference type="InterPro" id="IPR018378">
    <property type="entry name" value="C-type_lectin_CS"/>
</dbReference>
<dbReference type="Pfam" id="PF00059">
    <property type="entry name" value="Lectin_C"/>
    <property type="match status" value="1"/>
</dbReference>
<dbReference type="EMBL" id="CAXKWB010018737">
    <property type="protein sequence ID" value="CAL4121170.1"/>
    <property type="molecule type" value="Genomic_DNA"/>
</dbReference>
<feature type="non-terminal residue" evidence="7">
    <location>
        <position position="180"/>
    </location>
</feature>
<dbReference type="InterPro" id="IPR016187">
    <property type="entry name" value="CTDL_fold"/>
</dbReference>
<reference evidence="7 8" key="1">
    <citation type="submission" date="2024-05" db="EMBL/GenBank/DDBJ databases">
        <authorList>
            <person name="Wallberg A."/>
        </authorList>
    </citation>
    <scope>NUCLEOTIDE SEQUENCE [LARGE SCALE GENOMIC DNA]</scope>
</reference>
<dbReference type="InterPro" id="IPR001304">
    <property type="entry name" value="C-type_lectin-like"/>
</dbReference>
<gene>
    <name evidence="7" type="ORF">MNOR_LOCUS22341</name>
</gene>
<sequence>MGIVPKRLVLVSSRQRLQVTAISCSNGFIVGAQCFIKHENKKTWDEAQALCKESGGFLAAPDSIPNFHKHKVINSSQVDGFWLGGSDREKEGEWKWSSDGASTDGALVGNSGSWASSEPSNGKGEDCLYLKKTVKLPLDDRVCSNSYNFVCEINHRGFTVYSLQLVLCQCSSLVQFTLSV</sequence>
<evidence type="ECO:0000256" key="5">
    <source>
        <dbReference type="ARBA" id="ARBA00023157"/>
    </source>
</evidence>